<dbReference type="GO" id="GO:0016763">
    <property type="term" value="F:pentosyltransferase activity"/>
    <property type="evidence" value="ECO:0007669"/>
    <property type="project" value="TreeGrafter"/>
</dbReference>
<evidence type="ECO:0000256" key="1">
    <source>
        <dbReference type="ARBA" id="ARBA00004651"/>
    </source>
</evidence>
<name>A0A7Y7B5I1_STRMO</name>
<feature type="transmembrane region" description="Helical" evidence="9">
    <location>
        <begin position="612"/>
        <end position="630"/>
    </location>
</feature>
<feature type="compositionally biased region" description="Basic residues" evidence="8">
    <location>
        <begin position="110"/>
        <end position="134"/>
    </location>
</feature>
<feature type="compositionally biased region" description="Basic residues" evidence="8">
    <location>
        <begin position="410"/>
        <end position="438"/>
    </location>
</feature>
<keyword evidence="13" id="KW-1185">Reference proteome</keyword>
<feature type="transmembrane region" description="Helical" evidence="9">
    <location>
        <begin position="585"/>
        <end position="605"/>
    </location>
</feature>
<dbReference type="PANTHER" id="PTHR33908">
    <property type="entry name" value="MANNOSYLTRANSFERASE YKCB-RELATED"/>
    <property type="match status" value="1"/>
</dbReference>
<accession>A0A7Y7B5I1</accession>
<sequence>MRTGAVFPSAVGRGGAPFSRCGCLRRARAPYGAHPLSQAPHRAITRSRQRRPTGSPHDRLPNASSPFTAARPADGDRARRRHPGVQRGGRPRSLRPAAPRTPDGHLPVRLPHHHRRQRQHRQHARGGGRARRRDRGGQRRTAGTEGPRTGVAHRLVALRGARPGLHGRRPVDRPQRPAAAGRPADLRPLRPRHRDPAGRGVARGARPQAGVHLPRLQPRAAHRARGALLRRAVRLQGDPQGRGRGAAAVGRGHRLVLRHRTARAGRAGGDAHPRGAGGLGRRPGQLGAHRAHRHRGPARRLAGRPRAGHRGAAAGAAAQAVRRRPARPRCAGRATRSGRAVGGLLHRRRAEHAGLSGPVHTVPDGHGAAARQRAGAAAVGRGQHRRQPAADLPGAGPRAGGAPTGPGPGRVRHRAGPHQRLPGRPRRGRRQRLARRRALGPDRGQPRGDGAAIPPAEGLGVSTGCAQRDVREPPLIIRRPNPALLVLLAATAALYLWDLSASGYANQFYAAAAQAGSASWKAFFFGSSDAANSITVDKPPAAMWPMGLSVRLFGLSSWSVLVPEVIIGVAAVGVLYAAVRRHFGAAAGLLAGAVLALTPVAALMFRFDNPDALLCLLMVCAVACVLRALEHASTKWLMLAGLCFGLGFLTKTLQAWLILPALALVYLVCAPTRLLRRAVQLLLAGLVLVVSGGWWVAVVELMPAASRPYVGGSQHNSFLELTFGYNGLGRINGNETGSVGGGHGGGGHGGGWGQPGIGRLFAPDTGGQIAWLLPAALVLLVAALWLLRRAGRTDIRRAAFLVWGGALLMTAAIFSFMSGIFHQYYTVALAPYVAALVAMGAAVLWERRAVSLLALVTTGSAGWAYVLLGRTPHWLPWLKWAVLAVGVAAGVALLLVRRGEGRGVRRAAALAVAGVLAGPFAYTLNTVGSAHGGSIVTAGPAVRGGGGFGRFGGGHGKPGGRGFPGGFPMGGFGPRTGERPGGPGGFGGGMAGLLGGQRVSPAAAAAVAKDAGKYTWAAATVGSQSAAGYQLATQRPVMPIGGFNGSDPSPTLAHFRQLVKDGRIHWFIASGGERGGRGGKGGDRGGRGTAAEITAWVQGHFAEVTVGGATFYDLTRSV</sequence>
<comment type="subcellular location">
    <subcellularLocation>
        <location evidence="1">Cell membrane</location>
        <topology evidence="1">Multi-pass membrane protein</topology>
    </subcellularLocation>
</comment>
<evidence type="ECO:0000313" key="13">
    <source>
        <dbReference type="Proteomes" id="UP000587462"/>
    </source>
</evidence>
<evidence type="ECO:0000259" key="10">
    <source>
        <dbReference type="Pfam" id="PF13231"/>
    </source>
</evidence>
<feature type="transmembrane region" description="Helical" evidence="9">
    <location>
        <begin position="552"/>
        <end position="579"/>
    </location>
</feature>
<feature type="transmembrane region" description="Helical" evidence="9">
    <location>
        <begin position="852"/>
        <end position="868"/>
    </location>
</feature>
<comment type="caution">
    <text evidence="12">The sequence shown here is derived from an EMBL/GenBank/DDBJ whole genome shotgun (WGS) entry which is preliminary data.</text>
</comment>
<feature type="transmembrane region" description="Helical" evidence="9">
    <location>
        <begin position="636"/>
        <end position="669"/>
    </location>
</feature>
<dbReference type="GO" id="GO:0009103">
    <property type="term" value="P:lipopolysaccharide biosynthetic process"/>
    <property type="evidence" value="ECO:0007669"/>
    <property type="project" value="UniProtKB-ARBA"/>
</dbReference>
<dbReference type="GO" id="GO:0005886">
    <property type="term" value="C:plasma membrane"/>
    <property type="evidence" value="ECO:0007669"/>
    <property type="project" value="UniProtKB-SubCell"/>
</dbReference>
<feature type="transmembrane region" description="Helical" evidence="9">
    <location>
        <begin position="874"/>
        <end position="895"/>
    </location>
</feature>
<evidence type="ECO:0000256" key="5">
    <source>
        <dbReference type="ARBA" id="ARBA00022692"/>
    </source>
</evidence>
<feature type="transmembrane region" description="Helical" evidence="9">
    <location>
        <begin position="824"/>
        <end position="845"/>
    </location>
</feature>
<evidence type="ECO:0000256" key="2">
    <source>
        <dbReference type="ARBA" id="ARBA00022475"/>
    </source>
</evidence>
<dbReference type="AlphaFoldDB" id="A0A7Y7B5I1"/>
<dbReference type="InterPro" id="IPR038731">
    <property type="entry name" value="RgtA/B/C-like"/>
</dbReference>
<feature type="compositionally biased region" description="Low complexity" evidence="8">
    <location>
        <begin position="365"/>
        <end position="381"/>
    </location>
</feature>
<keyword evidence="6 9" id="KW-1133">Transmembrane helix</keyword>
<feature type="compositionally biased region" description="Gly residues" evidence="8">
    <location>
        <begin position="397"/>
        <end position="408"/>
    </location>
</feature>
<feature type="region of interest" description="Disordered" evidence="8">
    <location>
        <begin position="263"/>
        <end position="465"/>
    </location>
</feature>
<evidence type="ECO:0000259" key="11">
    <source>
        <dbReference type="Pfam" id="PF24878"/>
    </source>
</evidence>
<feature type="compositionally biased region" description="Basic residues" evidence="8">
    <location>
        <begin position="289"/>
        <end position="309"/>
    </location>
</feature>
<feature type="transmembrane region" description="Helical" evidence="9">
    <location>
        <begin position="769"/>
        <end position="787"/>
    </location>
</feature>
<evidence type="ECO:0000256" key="3">
    <source>
        <dbReference type="ARBA" id="ARBA00022676"/>
    </source>
</evidence>
<dbReference type="PANTHER" id="PTHR33908:SF3">
    <property type="entry name" value="UNDECAPRENYL PHOSPHATE-ALPHA-4-AMINO-4-DEOXY-L-ARABINOSE ARABINOSYL TRANSFERASE"/>
    <property type="match status" value="1"/>
</dbReference>
<reference evidence="12 13" key="1">
    <citation type="submission" date="2020-04" db="EMBL/GenBank/DDBJ databases">
        <title>Draft Genome Sequence of Streptomyces morookaense DSM 40503, an 8-azaguanine-producing strain.</title>
        <authorList>
            <person name="Qi J."/>
            <person name="Gao J.-M."/>
        </authorList>
    </citation>
    <scope>NUCLEOTIDE SEQUENCE [LARGE SCALE GENOMIC DNA]</scope>
    <source>
        <strain evidence="12 13">DSM 40503</strain>
    </source>
</reference>
<keyword evidence="4 12" id="KW-0808">Transferase</keyword>
<evidence type="ECO:0000256" key="4">
    <source>
        <dbReference type="ARBA" id="ARBA00022679"/>
    </source>
</evidence>
<dbReference type="InterPro" id="IPR050297">
    <property type="entry name" value="LipidA_mod_glycosyltrf_83"/>
</dbReference>
<protein>
    <submittedName>
        <fullName evidence="12">Glycosyltransferase family 39 protein</fullName>
    </submittedName>
</protein>
<feature type="transmembrane region" description="Helical" evidence="9">
    <location>
        <begin position="681"/>
        <end position="699"/>
    </location>
</feature>
<dbReference type="InterPro" id="IPR056785">
    <property type="entry name" value="YkcA/B-like_C"/>
</dbReference>
<feature type="domain" description="Glycosyltransferase RgtA/B/C/D-like" evidence="10">
    <location>
        <begin position="537"/>
        <end position="690"/>
    </location>
</feature>
<dbReference type="Pfam" id="PF24878">
    <property type="entry name" value="YkcB_C"/>
    <property type="match status" value="1"/>
</dbReference>
<organism evidence="12 13">
    <name type="scientific">Streptomyces morookaense</name>
    <name type="common">Streptoverticillium morookaense</name>
    <dbReference type="NCBI Taxonomy" id="1970"/>
    <lineage>
        <taxon>Bacteria</taxon>
        <taxon>Bacillati</taxon>
        <taxon>Actinomycetota</taxon>
        <taxon>Actinomycetes</taxon>
        <taxon>Kitasatosporales</taxon>
        <taxon>Streptomycetaceae</taxon>
        <taxon>Streptomyces</taxon>
    </lineage>
</organism>
<feature type="region of interest" description="Disordered" evidence="8">
    <location>
        <begin position="32"/>
        <end position="211"/>
    </location>
</feature>
<evidence type="ECO:0000256" key="8">
    <source>
        <dbReference type="SAM" id="MobiDB-lite"/>
    </source>
</evidence>
<gene>
    <name evidence="12" type="ORF">HG542_16475</name>
</gene>
<keyword evidence="2" id="KW-1003">Cell membrane</keyword>
<feature type="compositionally biased region" description="Low complexity" evidence="8">
    <location>
        <begin position="310"/>
        <end position="320"/>
    </location>
</feature>
<evidence type="ECO:0000313" key="12">
    <source>
        <dbReference type="EMBL" id="NVK79254.1"/>
    </source>
</evidence>
<feature type="compositionally biased region" description="Basic residues" evidence="8">
    <location>
        <begin position="78"/>
        <end position="93"/>
    </location>
</feature>
<dbReference type="Proteomes" id="UP000587462">
    <property type="component" value="Unassembled WGS sequence"/>
</dbReference>
<feature type="transmembrane region" description="Helical" evidence="9">
    <location>
        <begin position="799"/>
        <end position="818"/>
    </location>
</feature>
<keyword evidence="5 9" id="KW-0812">Transmembrane</keyword>
<dbReference type="GO" id="GO:0010041">
    <property type="term" value="P:response to iron(III) ion"/>
    <property type="evidence" value="ECO:0007669"/>
    <property type="project" value="TreeGrafter"/>
</dbReference>
<dbReference type="Pfam" id="PF13231">
    <property type="entry name" value="PMT_2"/>
    <property type="match status" value="1"/>
</dbReference>
<feature type="transmembrane region" description="Helical" evidence="9">
    <location>
        <begin position="907"/>
        <end position="924"/>
    </location>
</feature>
<feature type="domain" description="Putative mannosyltransferase YkcA/B-like C-terminal" evidence="11">
    <location>
        <begin position="1005"/>
        <end position="1100"/>
    </location>
</feature>
<dbReference type="EMBL" id="JABBXF010000033">
    <property type="protein sequence ID" value="NVK79254.1"/>
    <property type="molecule type" value="Genomic_DNA"/>
</dbReference>
<keyword evidence="7 9" id="KW-0472">Membrane</keyword>
<keyword evidence="3" id="KW-0328">Glycosyltransferase</keyword>
<feature type="transmembrane region" description="Helical" evidence="9">
    <location>
        <begin position="480"/>
        <end position="497"/>
    </location>
</feature>
<proteinExistence type="predicted"/>
<evidence type="ECO:0000256" key="7">
    <source>
        <dbReference type="ARBA" id="ARBA00023136"/>
    </source>
</evidence>
<evidence type="ECO:0000256" key="9">
    <source>
        <dbReference type="SAM" id="Phobius"/>
    </source>
</evidence>
<evidence type="ECO:0000256" key="6">
    <source>
        <dbReference type="ARBA" id="ARBA00022989"/>
    </source>
</evidence>